<keyword evidence="2 6" id="KW-0812">Transmembrane</keyword>
<feature type="transmembrane region" description="Helical" evidence="6">
    <location>
        <begin position="96"/>
        <end position="116"/>
    </location>
</feature>
<feature type="compositionally biased region" description="Basic and acidic residues" evidence="5">
    <location>
        <begin position="28"/>
        <end position="38"/>
    </location>
</feature>
<dbReference type="PANTHER" id="PTHR23502">
    <property type="entry name" value="MAJOR FACILITATOR SUPERFAMILY"/>
    <property type="match status" value="1"/>
</dbReference>
<proteinExistence type="predicted"/>
<name>A0A093XMJ7_TALMA</name>
<dbReference type="SUPFAM" id="SSF103473">
    <property type="entry name" value="MFS general substrate transporter"/>
    <property type="match status" value="1"/>
</dbReference>
<dbReference type="PROSITE" id="PS50850">
    <property type="entry name" value="MFS"/>
    <property type="match status" value="1"/>
</dbReference>
<protein>
    <submittedName>
        <fullName evidence="8">Putative transporter</fullName>
    </submittedName>
</protein>
<dbReference type="InterPro" id="IPR011701">
    <property type="entry name" value="MFS"/>
</dbReference>
<feature type="transmembrane region" description="Helical" evidence="6">
    <location>
        <begin position="128"/>
        <end position="151"/>
    </location>
</feature>
<comment type="subcellular location">
    <subcellularLocation>
        <location evidence="1">Membrane</location>
        <topology evidence="1">Multi-pass membrane protein</topology>
    </subcellularLocation>
</comment>
<dbReference type="InterPro" id="IPR020846">
    <property type="entry name" value="MFS_dom"/>
</dbReference>
<dbReference type="GO" id="GO:0005886">
    <property type="term" value="C:plasma membrane"/>
    <property type="evidence" value="ECO:0007669"/>
    <property type="project" value="TreeGrafter"/>
</dbReference>
<dbReference type="FunFam" id="1.20.1250.20:FF:000011">
    <property type="entry name" value="MFS multidrug transporter, putative"/>
    <property type="match status" value="1"/>
</dbReference>
<gene>
    <name evidence="8" type="ORF">GQ26_0191810</name>
</gene>
<feature type="transmembrane region" description="Helical" evidence="6">
    <location>
        <begin position="473"/>
        <end position="495"/>
    </location>
</feature>
<evidence type="ECO:0000256" key="5">
    <source>
        <dbReference type="SAM" id="MobiDB-lite"/>
    </source>
</evidence>
<evidence type="ECO:0000256" key="6">
    <source>
        <dbReference type="SAM" id="Phobius"/>
    </source>
</evidence>
<feature type="region of interest" description="Disordered" evidence="5">
    <location>
        <begin position="1"/>
        <end position="82"/>
    </location>
</feature>
<sequence>MSDGSACLARTTKMGNMDVSPPASLSDQDTRSTLHEQSPHSAQISPSASTNKVNDDVEKQEPQPEESSSQVDPDLITWSGPDDLSNPQNWSFKYKLWVTVAWVSSCFVTTVASSLFSSGAEVIGVEYHVGTTVVTLGVSLFLIGYTVGPPLYGPLSEHYGRKIPLLLGIALFTVFSIPVAVAKNIATILVGRFFQGAFGAVPLALIGGGLVDIWNPHQRAIAVTGAIGTLFWSPSLAPVMGNFMTETIEWRWNQWLSCIMGGVCTFAILFFFPETYTPLLLRQKAAKARKEGNPKARSQYDGQVSSFKDVMRMYLVRGFVLLGTQPILQAITLYQGFVYGLTYLFFVSYPIAFEEVRHWELGVSSLPFLGIVIGVLLGCAIVVFSIQRSAKHRRFDADRKPIIVPEDRLPIAIFGACLIPIGLFIFAWTSNPNIHWSGMVIGSIPVGAGLYIIFLQCFNYIIDCYMTMANSALGANTFVRSLFGAGFPLFGPVMYHRLGVAWATSVLGFISIAMIPIPVLFWKYGAQIRAWSEK</sequence>
<organism evidence="8">
    <name type="scientific">Talaromyces marneffei PM1</name>
    <dbReference type="NCBI Taxonomy" id="1077442"/>
    <lineage>
        <taxon>Eukaryota</taxon>
        <taxon>Fungi</taxon>
        <taxon>Dikarya</taxon>
        <taxon>Ascomycota</taxon>
        <taxon>Pezizomycotina</taxon>
        <taxon>Eurotiomycetes</taxon>
        <taxon>Eurotiomycetidae</taxon>
        <taxon>Eurotiales</taxon>
        <taxon>Trichocomaceae</taxon>
        <taxon>Talaromyces</taxon>
        <taxon>Talaromyces sect. Talaromyces</taxon>
    </lineage>
</organism>
<feature type="compositionally biased region" description="Polar residues" evidence="5">
    <location>
        <begin position="39"/>
        <end position="52"/>
    </location>
</feature>
<evidence type="ECO:0000256" key="4">
    <source>
        <dbReference type="ARBA" id="ARBA00023136"/>
    </source>
</evidence>
<dbReference type="HOGENOM" id="CLU_008455_11_4_1"/>
<keyword evidence="3 6" id="KW-1133">Transmembrane helix</keyword>
<feature type="transmembrane region" description="Helical" evidence="6">
    <location>
        <begin position="163"/>
        <end position="181"/>
    </location>
</feature>
<dbReference type="PANTHER" id="PTHR23502:SF156">
    <property type="entry name" value="TRANSPORTER, PUTATIVE (AFU_ORTHOLOGUE AFUA_5G00420)-RELATED"/>
    <property type="match status" value="1"/>
</dbReference>
<evidence type="ECO:0000313" key="8">
    <source>
        <dbReference type="EMBL" id="KFX46463.1"/>
    </source>
</evidence>
<accession>A0A093XMJ7</accession>
<dbReference type="Gene3D" id="1.20.1250.20">
    <property type="entry name" value="MFS general substrate transporter like domains"/>
    <property type="match status" value="1"/>
</dbReference>
<dbReference type="eggNOG" id="KOG0255">
    <property type="taxonomic scope" value="Eukaryota"/>
</dbReference>
<dbReference type="AlphaFoldDB" id="A0A093XMJ7"/>
<feature type="domain" description="Major facilitator superfamily (MFS) profile" evidence="7">
    <location>
        <begin position="98"/>
        <end position="534"/>
    </location>
</feature>
<evidence type="ECO:0000256" key="2">
    <source>
        <dbReference type="ARBA" id="ARBA00022692"/>
    </source>
</evidence>
<dbReference type="Pfam" id="PF07690">
    <property type="entry name" value="MFS_1"/>
    <property type="match status" value="1"/>
</dbReference>
<dbReference type="EMBL" id="JPOX01000019">
    <property type="protein sequence ID" value="KFX46463.1"/>
    <property type="molecule type" value="Genomic_DNA"/>
</dbReference>
<feature type="transmembrane region" description="Helical" evidence="6">
    <location>
        <begin position="501"/>
        <end position="522"/>
    </location>
</feature>
<feature type="transmembrane region" description="Helical" evidence="6">
    <location>
        <begin position="409"/>
        <end position="428"/>
    </location>
</feature>
<reference evidence="8" key="1">
    <citation type="journal article" date="2014" name="PLoS Genet.">
        <title>Signature Gene Expression Reveals Novel Clues to the Molecular Mechanisms of Dimorphic Transition in Penicillium marneffei.</title>
        <authorList>
            <person name="Yang E."/>
            <person name="Wang G."/>
            <person name="Cai J."/>
            <person name="Woo P.C."/>
            <person name="Lau S.K."/>
            <person name="Yuen K.-Y."/>
            <person name="Chow W.-N."/>
            <person name="Lin X."/>
        </authorList>
    </citation>
    <scope>NUCLEOTIDE SEQUENCE [LARGE SCALE GENOMIC DNA]</scope>
    <source>
        <strain evidence="8">PM1</strain>
    </source>
</reference>
<feature type="compositionally biased region" description="Basic and acidic residues" evidence="5">
    <location>
        <begin position="53"/>
        <end position="62"/>
    </location>
</feature>
<evidence type="ECO:0000256" key="1">
    <source>
        <dbReference type="ARBA" id="ARBA00004141"/>
    </source>
</evidence>
<feature type="transmembrane region" description="Helical" evidence="6">
    <location>
        <begin position="319"/>
        <end position="346"/>
    </location>
</feature>
<feature type="transmembrane region" description="Helical" evidence="6">
    <location>
        <begin position="220"/>
        <end position="240"/>
    </location>
</feature>
<keyword evidence="4 6" id="KW-0472">Membrane</keyword>
<feature type="transmembrane region" description="Helical" evidence="6">
    <location>
        <begin position="193"/>
        <end position="213"/>
    </location>
</feature>
<comment type="caution">
    <text evidence="8">The sequence shown here is derived from an EMBL/GenBank/DDBJ whole genome shotgun (WGS) entry which is preliminary data.</text>
</comment>
<dbReference type="GO" id="GO:0022857">
    <property type="term" value="F:transmembrane transporter activity"/>
    <property type="evidence" value="ECO:0007669"/>
    <property type="project" value="InterPro"/>
</dbReference>
<feature type="transmembrane region" description="Helical" evidence="6">
    <location>
        <begin position="252"/>
        <end position="272"/>
    </location>
</feature>
<feature type="transmembrane region" description="Helical" evidence="6">
    <location>
        <begin position="434"/>
        <end position="461"/>
    </location>
</feature>
<dbReference type="CDD" id="cd17323">
    <property type="entry name" value="MFS_Tpo1_MDR_like"/>
    <property type="match status" value="1"/>
</dbReference>
<evidence type="ECO:0000256" key="3">
    <source>
        <dbReference type="ARBA" id="ARBA00022989"/>
    </source>
</evidence>
<feature type="transmembrane region" description="Helical" evidence="6">
    <location>
        <begin position="366"/>
        <end position="386"/>
    </location>
</feature>
<dbReference type="InterPro" id="IPR036259">
    <property type="entry name" value="MFS_trans_sf"/>
</dbReference>
<evidence type="ECO:0000259" key="7">
    <source>
        <dbReference type="PROSITE" id="PS50850"/>
    </source>
</evidence>